<evidence type="ECO:0000313" key="2">
    <source>
        <dbReference type="EMBL" id="EGV00584.1"/>
    </source>
</evidence>
<feature type="transmembrane region" description="Helical" evidence="1">
    <location>
        <begin position="63"/>
        <end position="82"/>
    </location>
</feature>
<keyword evidence="3" id="KW-1185">Reference proteome</keyword>
<feature type="transmembrane region" description="Helical" evidence="1">
    <location>
        <begin position="131"/>
        <end position="153"/>
    </location>
</feature>
<dbReference type="AlphaFoldDB" id="F9UJ88"/>
<gene>
    <name evidence="2" type="ORF">MCSF7_02729</name>
</gene>
<evidence type="ECO:0000313" key="3">
    <source>
        <dbReference type="Proteomes" id="UP000004978"/>
    </source>
</evidence>
<organism evidence="2 3">
    <name type="scientific">Mycoplasmopsis columbina SF7</name>
    <dbReference type="NCBI Taxonomy" id="1037410"/>
    <lineage>
        <taxon>Bacteria</taxon>
        <taxon>Bacillati</taxon>
        <taxon>Mycoplasmatota</taxon>
        <taxon>Mycoplasmoidales</taxon>
        <taxon>Metamycoplasmataceae</taxon>
        <taxon>Mycoplasmopsis</taxon>
    </lineage>
</organism>
<keyword evidence="1" id="KW-0472">Membrane</keyword>
<sequence>MNYTEKDDKNKLVDAQISVLNNIQKNISRLSKIGFNLISLAATLCSIVFSVTLSVSINKKGKIILIAALLIVILFLFFAYFINLKNEKTWIEIYKNKAKIDHAETNYQKIFQLNFQNEKKKVKLSSCFKSWTILIWIVLFLLIFVILFLILFFL</sequence>
<proteinExistence type="predicted"/>
<evidence type="ECO:0000256" key="1">
    <source>
        <dbReference type="SAM" id="Phobius"/>
    </source>
</evidence>
<keyword evidence="1" id="KW-0812">Transmembrane</keyword>
<reference evidence="2 3" key="1">
    <citation type="journal article" date="2013" name="Genome Announc.">
        <title>Genome Sequence of Mycoplasma columbinum Strain SF7.</title>
        <authorList>
            <person name="Guo Z."/>
            <person name="Xu X."/>
            <person name="Zheng Q."/>
            <person name="Li T."/>
            <person name="Kuang S."/>
            <person name="Zhang Z."/>
            <person name="Chen Y."/>
            <person name="Lu X."/>
            <person name="Zhou R."/>
            <person name="Bi D."/>
            <person name="Jin H."/>
        </authorList>
    </citation>
    <scope>NUCLEOTIDE SEQUENCE [LARGE SCALE GENOMIC DNA]</scope>
    <source>
        <strain evidence="2 3">SF7</strain>
    </source>
</reference>
<dbReference type="STRING" id="1037410.MCSF7_02729"/>
<protein>
    <submittedName>
        <fullName evidence="2">Uncharacterized protein</fullName>
    </submittedName>
</protein>
<accession>F9UJ88</accession>
<keyword evidence="1" id="KW-1133">Transmembrane helix</keyword>
<dbReference type="Proteomes" id="UP000004978">
    <property type="component" value="Unassembled WGS sequence"/>
</dbReference>
<feature type="transmembrane region" description="Helical" evidence="1">
    <location>
        <begin position="33"/>
        <end position="57"/>
    </location>
</feature>
<comment type="caution">
    <text evidence="2">The sequence shown here is derived from an EMBL/GenBank/DDBJ whole genome shotgun (WGS) entry which is preliminary data.</text>
</comment>
<dbReference type="RefSeq" id="WP_006608354.1">
    <property type="nucleotide sequence ID" value="NZ_AFXA01000002.1"/>
</dbReference>
<name>F9UJ88_9BACT</name>
<dbReference type="EMBL" id="AFXA01000002">
    <property type="protein sequence ID" value="EGV00584.1"/>
    <property type="molecule type" value="Genomic_DNA"/>
</dbReference>